<comment type="caution">
    <text evidence="2">The sequence shown here is derived from an EMBL/GenBank/DDBJ whole genome shotgun (WGS) entry which is preliminary data.</text>
</comment>
<accession>A0A8J3ILM7</accession>
<dbReference type="InterPro" id="IPR007804">
    <property type="entry name" value="GvpG"/>
</dbReference>
<dbReference type="AlphaFoldDB" id="A0A8J3ILM7"/>
<protein>
    <recommendedName>
        <fullName evidence="4">Gas vesicle protein GvpG</fullName>
    </recommendedName>
</protein>
<name>A0A8J3ILM7_9CHLR</name>
<keyword evidence="1" id="KW-0175">Coiled coil</keyword>
<reference evidence="2" key="1">
    <citation type="submission" date="2020-10" db="EMBL/GenBank/DDBJ databases">
        <title>Taxonomic study of unclassified bacteria belonging to the class Ktedonobacteria.</title>
        <authorList>
            <person name="Yabe S."/>
            <person name="Wang C.M."/>
            <person name="Zheng Y."/>
            <person name="Sakai Y."/>
            <person name="Cavaletti L."/>
            <person name="Monciardini P."/>
            <person name="Donadio S."/>
        </authorList>
    </citation>
    <scope>NUCLEOTIDE SEQUENCE</scope>
    <source>
        <strain evidence="2">ID150040</strain>
    </source>
</reference>
<dbReference type="EMBL" id="BNJK01000001">
    <property type="protein sequence ID" value="GHO93522.1"/>
    <property type="molecule type" value="Genomic_DNA"/>
</dbReference>
<organism evidence="2 3">
    <name type="scientific">Reticulibacter mediterranei</name>
    <dbReference type="NCBI Taxonomy" id="2778369"/>
    <lineage>
        <taxon>Bacteria</taxon>
        <taxon>Bacillati</taxon>
        <taxon>Chloroflexota</taxon>
        <taxon>Ktedonobacteria</taxon>
        <taxon>Ktedonobacterales</taxon>
        <taxon>Reticulibacteraceae</taxon>
        <taxon>Reticulibacter</taxon>
    </lineage>
</organism>
<sequence>MFILDDLLFKLPAKGFMGIFKKIAEMAEEELNDTSRIKEELLQLEFLFETDQITEEEYQEKEAAIMERLNVLEEQQEDITLRS</sequence>
<dbReference type="Proteomes" id="UP000597444">
    <property type="component" value="Unassembled WGS sequence"/>
</dbReference>
<evidence type="ECO:0000313" key="2">
    <source>
        <dbReference type="EMBL" id="GHO93522.1"/>
    </source>
</evidence>
<feature type="coiled-coil region" evidence="1">
    <location>
        <begin position="24"/>
        <end position="75"/>
    </location>
</feature>
<evidence type="ECO:0000313" key="3">
    <source>
        <dbReference type="Proteomes" id="UP000597444"/>
    </source>
</evidence>
<gene>
    <name evidence="2" type="ORF">KSF_035700</name>
</gene>
<dbReference type="RefSeq" id="WP_220204302.1">
    <property type="nucleotide sequence ID" value="NZ_BNJK01000001.1"/>
</dbReference>
<proteinExistence type="predicted"/>
<keyword evidence="3" id="KW-1185">Reference proteome</keyword>
<evidence type="ECO:0000256" key="1">
    <source>
        <dbReference type="SAM" id="Coils"/>
    </source>
</evidence>
<dbReference type="Pfam" id="PF05120">
    <property type="entry name" value="GvpG"/>
    <property type="match status" value="1"/>
</dbReference>
<evidence type="ECO:0008006" key="4">
    <source>
        <dbReference type="Google" id="ProtNLM"/>
    </source>
</evidence>